<accession>A0ABU6TW98</accession>
<evidence type="ECO:0000313" key="2">
    <source>
        <dbReference type="Proteomes" id="UP001341840"/>
    </source>
</evidence>
<organism evidence="1 2">
    <name type="scientific">Stylosanthes scabra</name>
    <dbReference type="NCBI Taxonomy" id="79078"/>
    <lineage>
        <taxon>Eukaryota</taxon>
        <taxon>Viridiplantae</taxon>
        <taxon>Streptophyta</taxon>
        <taxon>Embryophyta</taxon>
        <taxon>Tracheophyta</taxon>
        <taxon>Spermatophyta</taxon>
        <taxon>Magnoliopsida</taxon>
        <taxon>eudicotyledons</taxon>
        <taxon>Gunneridae</taxon>
        <taxon>Pentapetalae</taxon>
        <taxon>rosids</taxon>
        <taxon>fabids</taxon>
        <taxon>Fabales</taxon>
        <taxon>Fabaceae</taxon>
        <taxon>Papilionoideae</taxon>
        <taxon>50 kb inversion clade</taxon>
        <taxon>dalbergioids sensu lato</taxon>
        <taxon>Dalbergieae</taxon>
        <taxon>Pterocarpus clade</taxon>
        <taxon>Stylosanthes</taxon>
    </lineage>
</organism>
<reference evidence="1 2" key="1">
    <citation type="journal article" date="2023" name="Plants (Basel)">
        <title>Bridging the Gap: Combining Genomics and Transcriptomics Approaches to Understand Stylosanthes scabra, an Orphan Legume from the Brazilian Caatinga.</title>
        <authorList>
            <person name="Ferreira-Neto J.R.C."/>
            <person name="da Silva M.D."/>
            <person name="Binneck E."/>
            <person name="de Melo N.F."/>
            <person name="da Silva R.H."/>
            <person name="de Melo A.L.T.M."/>
            <person name="Pandolfi V."/>
            <person name="Bustamante F.O."/>
            <person name="Brasileiro-Vidal A.C."/>
            <person name="Benko-Iseppon A.M."/>
        </authorList>
    </citation>
    <scope>NUCLEOTIDE SEQUENCE [LARGE SCALE GENOMIC DNA]</scope>
    <source>
        <tissue evidence="1">Leaves</tissue>
    </source>
</reference>
<sequence>MSSNSRTSCWGLRPGSTTMKTELTTSRRGFAAGFFGSSAKPRSIRAQASSELTRVGHPWVVDWVDRLTMWFGWAIDLFNQVNRD</sequence>
<comment type="caution">
    <text evidence="1">The sequence shown here is derived from an EMBL/GenBank/DDBJ whole genome shotgun (WGS) entry which is preliminary data.</text>
</comment>
<name>A0ABU6TW98_9FABA</name>
<evidence type="ECO:0000313" key="1">
    <source>
        <dbReference type="EMBL" id="MED6152774.1"/>
    </source>
</evidence>
<gene>
    <name evidence="1" type="ORF">PIB30_095232</name>
</gene>
<protein>
    <submittedName>
        <fullName evidence="1">Uncharacterized protein</fullName>
    </submittedName>
</protein>
<keyword evidence="2" id="KW-1185">Reference proteome</keyword>
<dbReference type="EMBL" id="JASCZI010092783">
    <property type="protein sequence ID" value="MED6152774.1"/>
    <property type="molecule type" value="Genomic_DNA"/>
</dbReference>
<proteinExistence type="predicted"/>
<dbReference type="Proteomes" id="UP001341840">
    <property type="component" value="Unassembled WGS sequence"/>
</dbReference>